<dbReference type="Pfam" id="PF13618">
    <property type="entry name" value="Gluconate_2-dh3"/>
    <property type="match status" value="1"/>
</dbReference>
<dbReference type="EMBL" id="QXFH01000070">
    <property type="protein sequence ID" value="RIV35121.1"/>
    <property type="molecule type" value="Genomic_DNA"/>
</dbReference>
<comment type="caution">
    <text evidence="1">The sequence shown here is derived from an EMBL/GenBank/DDBJ whole genome shotgun (WGS) entry which is preliminary data.</text>
</comment>
<dbReference type="RefSeq" id="WP_119607349.1">
    <property type="nucleotide sequence ID" value="NZ_QXFH01000070.1"/>
</dbReference>
<accession>A0A3A1N8E8</accession>
<organism evidence="1 2">
    <name type="scientific">Flagellimonas lutimaris</name>
    <dbReference type="NCBI Taxonomy" id="475082"/>
    <lineage>
        <taxon>Bacteria</taxon>
        <taxon>Pseudomonadati</taxon>
        <taxon>Bacteroidota</taxon>
        <taxon>Flavobacteriia</taxon>
        <taxon>Flavobacteriales</taxon>
        <taxon>Flavobacteriaceae</taxon>
        <taxon>Flagellimonas</taxon>
    </lineage>
</organism>
<proteinExistence type="predicted"/>
<dbReference type="OrthoDB" id="6385145at2"/>
<gene>
    <name evidence="1" type="ORF">D2V08_07090</name>
</gene>
<evidence type="ECO:0000313" key="1">
    <source>
        <dbReference type="EMBL" id="RIV35121.1"/>
    </source>
</evidence>
<dbReference type="InterPro" id="IPR027056">
    <property type="entry name" value="Gluconate_2DH_su3"/>
</dbReference>
<sequence length="217" mass="24281">MERRSALKNMGLAFGYAVATPTLLSLLQSCKNKPAYAEWTPSFLDKEQGYAMAQTLDVILPKTDTPSATEMNVHVFIDAYLDEVMPLEQRDFVVMKMNKFYEKVLADSGKETLMDIEPADIEPALQTYLKKRTDEEEQIHSEAIMNYMQAIMQGGEASLDDDIASFSFANDLRGLATWAYKNSEYVGEEVLAYLPIPGEYIACGDLETLTGGKAWSL</sequence>
<reference evidence="1 2" key="1">
    <citation type="submission" date="2018-08" db="EMBL/GenBank/DDBJ databases">
        <title>Proposal of Muricauda 72 sp.nov. and Muricauda NH166 sp.nov., isolated from seawater.</title>
        <authorList>
            <person name="Cheng H."/>
            <person name="Wu Y.-H."/>
            <person name="Guo L.-L."/>
            <person name="Xu X.-W."/>
        </authorList>
    </citation>
    <scope>NUCLEOTIDE SEQUENCE [LARGE SCALE GENOMIC DNA]</scope>
    <source>
        <strain evidence="1 2">KCTC 22173</strain>
    </source>
</reference>
<evidence type="ECO:0000313" key="2">
    <source>
        <dbReference type="Proteomes" id="UP000266067"/>
    </source>
</evidence>
<dbReference type="AlphaFoldDB" id="A0A3A1N8E8"/>
<dbReference type="Proteomes" id="UP000266067">
    <property type="component" value="Unassembled WGS sequence"/>
</dbReference>
<keyword evidence="2" id="KW-1185">Reference proteome</keyword>
<name>A0A3A1N8E8_9FLAO</name>
<dbReference type="PROSITE" id="PS51257">
    <property type="entry name" value="PROKAR_LIPOPROTEIN"/>
    <property type="match status" value="1"/>
</dbReference>
<protein>
    <submittedName>
        <fullName evidence="1">Gluconate 2-dehydrogenase subunit 3 family protein</fullName>
    </submittedName>
</protein>